<protein>
    <submittedName>
        <fullName evidence="2">(wild Malaysian banana) hypothetical protein</fullName>
    </submittedName>
</protein>
<dbReference type="AlphaFoldDB" id="A0A804HMH9"/>
<dbReference type="InParanoid" id="A0A804HMH9"/>
<keyword evidence="5" id="KW-1185">Reference proteome</keyword>
<dbReference type="EnsemblPlants" id="Ma00_t02170.1">
    <property type="protein sequence ID" value="Ma00_p02170.1"/>
    <property type="gene ID" value="Ma00_g02170"/>
</dbReference>
<proteinExistence type="predicted"/>
<feature type="compositionally biased region" description="Low complexity" evidence="1">
    <location>
        <begin position="18"/>
        <end position="33"/>
    </location>
</feature>
<evidence type="ECO:0000313" key="5">
    <source>
        <dbReference type="Proteomes" id="UP000012960"/>
    </source>
</evidence>
<dbReference type="EMBL" id="HG996475">
    <property type="protein sequence ID" value="CAG1864220.1"/>
    <property type="molecule type" value="Genomic_DNA"/>
</dbReference>
<dbReference type="Gramene" id="Ma00_t02170.1">
    <property type="protein sequence ID" value="Ma00_p02170.1"/>
    <property type="gene ID" value="Ma00_g02170"/>
</dbReference>
<evidence type="ECO:0000313" key="3">
    <source>
        <dbReference type="EMBL" id="CAG1864222.1"/>
    </source>
</evidence>
<accession>A0A804HMH9</accession>
<name>A0A804HMH9_MUSAM</name>
<evidence type="ECO:0000313" key="2">
    <source>
        <dbReference type="EMBL" id="CAG1864220.1"/>
    </source>
</evidence>
<reference evidence="2" key="1">
    <citation type="submission" date="2021-03" db="EMBL/GenBank/DDBJ databases">
        <authorList>
            <consortium name="Genoscope - CEA"/>
            <person name="William W."/>
        </authorList>
    </citation>
    <scope>NUCLEOTIDE SEQUENCE</scope>
    <source>
        <strain evidence="2">Doubled-haploid Pahang</strain>
    </source>
</reference>
<gene>
    <name evidence="3" type="ORF">GSMUA_14060.1</name>
    <name evidence="2" type="ORF">GSMUA_14080.1</name>
</gene>
<organism evidence="4 5">
    <name type="scientific">Musa acuminata subsp. malaccensis</name>
    <name type="common">Wild banana</name>
    <name type="synonym">Musa malaccensis</name>
    <dbReference type="NCBI Taxonomy" id="214687"/>
    <lineage>
        <taxon>Eukaryota</taxon>
        <taxon>Viridiplantae</taxon>
        <taxon>Streptophyta</taxon>
        <taxon>Embryophyta</taxon>
        <taxon>Tracheophyta</taxon>
        <taxon>Spermatophyta</taxon>
        <taxon>Magnoliopsida</taxon>
        <taxon>Liliopsida</taxon>
        <taxon>Zingiberales</taxon>
        <taxon>Musaceae</taxon>
        <taxon>Musa</taxon>
    </lineage>
</organism>
<evidence type="ECO:0000313" key="4">
    <source>
        <dbReference type="EnsemblPlants" id="Ma00_p02170.1"/>
    </source>
</evidence>
<evidence type="ECO:0000256" key="1">
    <source>
        <dbReference type="SAM" id="MobiDB-lite"/>
    </source>
</evidence>
<feature type="compositionally biased region" description="Low complexity" evidence="1">
    <location>
        <begin position="42"/>
        <end position="63"/>
    </location>
</feature>
<sequence>MQLKKFYLLSSTTTVGRSLALSSSGTPPAATSAVGTSWGRCSTVASSTSPTSAPTRPRGSTSPASPSPKRNYARLWLIKDVRREVEIMRHLSANPNIVSLHDTY</sequence>
<dbReference type="Proteomes" id="UP000012960">
    <property type="component" value="Unplaced"/>
</dbReference>
<reference evidence="4" key="2">
    <citation type="submission" date="2021-05" db="UniProtKB">
        <authorList>
            <consortium name="EnsemblPlants"/>
        </authorList>
    </citation>
    <scope>IDENTIFICATION</scope>
    <source>
        <strain evidence="4">subsp. malaccensis</strain>
    </source>
</reference>
<dbReference type="EMBL" id="HG996475">
    <property type="protein sequence ID" value="CAG1864222.1"/>
    <property type="molecule type" value="Genomic_DNA"/>
</dbReference>
<feature type="region of interest" description="Disordered" evidence="1">
    <location>
        <begin position="18"/>
        <end position="69"/>
    </location>
</feature>